<dbReference type="Gene3D" id="3.40.50.300">
    <property type="entry name" value="P-loop containing nucleotide triphosphate hydrolases"/>
    <property type="match status" value="1"/>
</dbReference>
<dbReference type="InterPro" id="IPR003439">
    <property type="entry name" value="ABC_transporter-like_ATP-bd"/>
</dbReference>
<dbReference type="CDD" id="cd03230">
    <property type="entry name" value="ABC_DR_subfamily_A"/>
    <property type="match status" value="1"/>
</dbReference>
<dbReference type="EMBL" id="CP048000">
    <property type="protein sequence ID" value="QHQ60368.1"/>
    <property type="molecule type" value="Genomic_DNA"/>
</dbReference>
<feature type="domain" description="ABC transporter" evidence="5">
    <location>
        <begin position="18"/>
        <end position="94"/>
    </location>
</feature>
<keyword evidence="4 6" id="KW-0067">ATP-binding</keyword>
<dbReference type="InterPro" id="IPR050763">
    <property type="entry name" value="ABC_transporter_ATP-binding"/>
</dbReference>
<name>A0A6P1TM18_9FIRM</name>
<evidence type="ECO:0000313" key="6">
    <source>
        <dbReference type="EMBL" id="QHQ60368.1"/>
    </source>
</evidence>
<dbReference type="Pfam" id="PF00005">
    <property type="entry name" value="ABC_tran"/>
    <property type="match status" value="1"/>
</dbReference>
<dbReference type="PANTHER" id="PTHR42711">
    <property type="entry name" value="ABC TRANSPORTER ATP-BINDING PROTEIN"/>
    <property type="match status" value="1"/>
</dbReference>
<comment type="similarity">
    <text evidence="1">Belongs to the ABC transporter superfamily.</text>
</comment>
<dbReference type="GO" id="GO:0016887">
    <property type="term" value="F:ATP hydrolysis activity"/>
    <property type="evidence" value="ECO:0007669"/>
    <property type="project" value="InterPro"/>
</dbReference>
<protein>
    <submittedName>
        <fullName evidence="6">ATP-binding cassette domain-containing protein</fullName>
    </submittedName>
</protein>
<keyword evidence="2" id="KW-0813">Transport</keyword>
<evidence type="ECO:0000256" key="1">
    <source>
        <dbReference type="ARBA" id="ARBA00005417"/>
    </source>
</evidence>
<evidence type="ECO:0000256" key="4">
    <source>
        <dbReference type="ARBA" id="ARBA00022840"/>
    </source>
</evidence>
<sequence length="108" mass="12053">MLRLLDVKKYYKKNKAVDGISFEIQKGEIFGLVGANGAGKSTTISMLTTMSKPDSGDILYQGKSIVKNPKLIREHLGYVPQDIALYLSLSGRDNLVFWGNAYHVPKKY</sequence>
<keyword evidence="3" id="KW-0547">Nucleotide-binding</keyword>
<evidence type="ECO:0000256" key="3">
    <source>
        <dbReference type="ARBA" id="ARBA00022741"/>
    </source>
</evidence>
<dbReference type="Proteomes" id="UP000464314">
    <property type="component" value="Chromosome"/>
</dbReference>
<evidence type="ECO:0000256" key="2">
    <source>
        <dbReference type="ARBA" id="ARBA00022448"/>
    </source>
</evidence>
<accession>A0A6P1TM18</accession>
<dbReference type="RefSeq" id="WP_161837204.1">
    <property type="nucleotide sequence ID" value="NZ_CP048000.1"/>
</dbReference>
<evidence type="ECO:0000259" key="5">
    <source>
        <dbReference type="Pfam" id="PF00005"/>
    </source>
</evidence>
<dbReference type="AlphaFoldDB" id="A0A6P1TM18"/>
<dbReference type="SUPFAM" id="SSF52540">
    <property type="entry name" value="P-loop containing nucleoside triphosphate hydrolases"/>
    <property type="match status" value="1"/>
</dbReference>
<organism evidence="6 7">
    <name type="scientific">Anaerocolumna sedimenticola</name>
    <dbReference type="NCBI Taxonomy" id="2696063"/>
    <lineage>
        <taxon>Bacteria</taxon>
        <taxon>Bacillati</taxon>
        <taxon>Bacillota</taxon>
        <taxon>Clostridia</taxon>
        <taxon>Lachnospirales</taxon>
        <taxon>Lachnospiraceae</taxon>
        <taxon>Anaerocolumna</taxon>
    </lineage>
</organism>
<keyword evidence="7" id="KW-1185">Reference proteome</keyword>
<evidence type="ECO:0000313" key="7">
    <source>
        <dbReference type="Proteomes" id="UP000464314"/>
    </source>
</evidence>
<gene>
    <name evidence="6" type="ORF">Ana3638_05935</name>
</gene>
<dbReference type="GO" id="GO:0005524">
    <property type="term" value="F:ATP binding"/>
    <property type="evidence" value="ECO:0007669"/>
    <property type="project" value="UniProtKB-KW"/>
</dbReference>
<dbReference type="InterPro" id="IPR027417">
    <property type="entry name" value="P-loop_NTPase"/>
</dbReference>
<proteinExistence type="inferred from homology"/>
<reference evidence="6 7" key="1">
    <citation type="submission" date="2020-01" db="EMBL/GenBank/DDBJ databases">
        <title>Genome analysis of Anaerocolumna sp. CBA3638.</title>
        <authorList>
            <person name="Kim J."/>
            <person name="Roh S.W."/>
        </authorList>
    </citation>
    <scope>NUCLEOTIDE SEQUENCE [LARGE SCALE GENOMIC DNA]</scope>
    <source>
        <strain evidence="6 7">CBA3638</strain>
    </source>
</reference>
<dbReference type="PANTHER" id="PTHR42711:SF5">
    <property type="entry name" value="ABC TRANSPORTER ATP-BINDING PROTEIN NATA"/>
    <property type="match status" value="1"/>
</dbReference>
<dbReference type="KEGG" id="anr:Ana3638_05935"/>